<evidence type="ECO:0000313" key="3">
    <source>
        <dbReference type="Proteomes" id="UP000469185"/>
    </source>
</evidence>
<dbReference type="RefSeq" id="WP_163819515.1">
    <property type="nucleotide sequence ID" value="NZ_JAAGOB010000008.1"/>
</dbReference>
<evidence type="ECO:0000259" key="1">
    <source>
        <dbReference type="Pfam" id="PF19124"/>
    </source>
</evidence>
<accession>A0A6N9YP06</accession>
<gene>
    <name evidence="2" type="ORF">G1H11_15590</name>
</gene>
<feature type="domain" description="DUF5808" evidence="1">
    <location>
        <begin position="60"/>
        <end position="84"/>
    </location>
</feature>
<evidence type="ECO:0000313" key="2">
    <source>
        <dbReference type="EMBL" id="NED96733.1"/>
    </source>
</evidence>
<keyword evidence="3" id="KW-1185">Reference proteome</keyword>
<comment type="caution">
    <text evidence="2">The sequence shown here is derived from an EMBL/GenBank/DDBJ whole genome shotgun (WGS) entry which is preliminary data.</text>
</comment>
<dbReference type="Pfam" id="PF19124">
    <property type="entry name" value="DUF5808"/>
    <property type="match status" value="1"/>
</dbReference>
<dbReference type="EMBL" id="JAAGOB010000008">
    <property type="protein sequence ID" value="NED96733.1"/>
    <property type="molecule type" value="Genomic_DNA"/>
</dbReference>
<name>A0A6N9YP06_9ACTN</name>
<sequence length="89" mass="9555">MKKSSTIIGLGAVAAVGAAVASELRKPAEERTWQGKLGGVVPYDFRPPTTDRLRERMWAPDDDAIVKPHVFGVGWTVNVGRLARKAGVA</sequence>
<protein>
    <recommendedName>
        <fullName evidence="1">DUF5808 domain-containing protein</fullName>
    </recommendedName>
</protein>
<dbReference type="Proteomes" id="UP000469185">
    <property type="component" value="Unassembled WGS sequence"/>
</dbReference>
<organism evidence="2 3">
    <name type="scientific">Phytoactinopolyspora alkaliphila</name>
    <dbReference type="NCBI Taxonomy" id="1783498"/>
    <lineage>
        <taxon>Bacteria</taxon>
        <taxon>Bacillati</taxon>
        <taxon>Actinomycetota</taxon>
        <taxon>Actinomycetes</taxon>
        <taxon>Jiangellales</taxon>
        <taxon>Jiangellaceae</taxon>
        <taxon>Phytoactinopolyspora</taxon>
    </lineage>
</organism>
<dbReference type="InterPro" id="IPR043831">
    <property type="entry name" value="DUF5808"/>
</dbReference>
<reference evidence="2 3" key="1">
    <citation type="submission" date="2020-02" db="EMBL/GenBank/DDBJ databases">
        <authorList>
            <person name="Li X.-J."/>
            <person name="Feng X.-M."/>
        </authorList>
    </citation>
    <scope>NUCLEOTIDE SEQUENCE [LARGE SCALE GENOMIC DNA]</scope>
    <source>
        <strain evidence="2 3">CGMCC 4.7225</strain>
    </source>
</reference>
<dbReference type="AlphaFoldDB" id="A0A6N9YP06"/>
<proteinExistence type="predicted"/>